<reference evidence="2" key="1">
    <citation type="submission" date="2021-05" db="EMBL/GenBank/DDBJ databases">
        <title>A free-living protist that lacks canonical eukaryotic 1 DNA replication and segregation systems.</title>
        <authorList>
            <person name="Salas-Leiva D.E."/>
            <person name="Tromer E.C."/>
            <person name="Curtis B.A."/>
            <person name="Jerlstrom-Hultqvist J."/>
            <person name="Kolisko M."/>
            <person name="Yi Z."/>
            <person name="Salas-Leiva J.S."/>
            <person name="Gallot-Lavallee L."/>
            <person name="Kops G.J.P.L."/>
            <person name="Archibald J.M."/>
            <person name="Simpson A.G.B."/>
            <person name="Roger A.J."/>
        </authorList>
    </citation>
    <scope>NUCLEOTIDE SEQUENCE</scope>
    <source>
        <strain evidence="2">BICM</strain>
    </source>
</reference>
<evidence type="ECO:0000313" key="3">
    <source>
        <dbReference type="Proteomes" id="UP000717585"/>
    </source>
</evidence>
<name>A0A8J6E288_9EUKA</name>
<keyword evidence="1" id="KW-0732">Signal</keyword>
<proteinExistence type="predicted"/>
<accession>A0A8J6E288</accession>
<dbReference type="Proteomes" id="UP000717585">
    <property type="component" value="Unassembled WGS sequence"/>
</dbReference>
<protein>
    <submittedName>
        <fullName evidence="2">Uncharacterized protein</fullName>
    </submittedName>
</protein>
<gene>
    <name evidence="2" type="ORF">J8273_6377</name>
</gene>
<organism evidence="2 3">
    <name type="scientific">Carpediemonas membranifera</name>
    <dbReference type="NCBI Taxonomy" id="201153"/>
    <lineage>
        <taxon>Eukaryota</taxon>
        <taxon>Metamonada</taxon>
        <taxon>Carpediemonas-like organisms</taxon>
        <taxon>Carpediemonas</taxon>
    </lineage>
</organism>
<dbReference type="AlphaFoldDB" id="A0A8J6E288"/>
<feature type="signal peptide" evidence="1">
    <location>
        <begin position="1"/>
        <end position="21"/>
    </location>
</feature>
<comment type="caution">
    <text evidence="2">The sequence shown here is derived from an EMBL/GenBank/DDBJ whole genome shotgun (WGS) entry which is preliminary data.</text>
</comment>
<keyword evidence="3" id="KW-1185">Reference proteome</keyword>
<evidence type="ECO:0000256" key="1">
    <source>
        <dbReference type="SAM" id="SignalP"/>
    </source>
</evidence>
<feature type="chain" id="PRO_5035276125" evidence="1">
    <location>
        <begin position="22"/>
        <end position="404"/>
    </location>
</feature>
<evidence type="ECO:0000313" key="2">
    <source>
        <dbReference type="EMBL" id="KAG9391612.1"/>
    </source>
</evidence>
<dbReference type="EMBL" id="JAHDYR010000053">
    <property type="protein sequence ID" value="KAG9391612.1"/>
    <property type="molecule type" value="Genomic_DNA"/>
</dbReference>
<sequence>MKTMMARNALCLLLLLAMVMAFRTAQVTMYQADADAYEDEFGYMYLQDKHKRLEMMDSIRTVANNSVTFSFWHVNADDLDSGKTKEQDVDHTFTMSDVFSPFTGGFNMKSDKAAATPHIFLRAVEDKISSHNYVGTKLAETTIASRPGEMPMFCLDNYLYVCTQLEILKYNLNLELQANITLGTSGATYTDILPYNLNGVSLIVVGTNDASQVVVTSVDTGFTAIVSNITTDEFDSLSITDLDSRLIAIKGGDGDSSNVHYGFIDYEASSTSWVWTHDDWFNVTSGGCGVEINDDQLNNVVAITKSTTVGEFPDVTVTYTSSLAEPDLTPIADSVSGSVNYNFQTSTAMKFLMGVYEDFLVEMAFKGGETDNSVTTTIDFHFADSAAWIRASLLAIILALALLA</sequence>